<feature type="active site" evidence="9">
    <location>
        <position position="189"/>
    </location>
</feature>
<comment type="function">
    <text evidence="9">Site-specific tyrosine recombinase, which acts by catalyzing the cutting and rejoining of the recombining DNA molecules. The XerC-XerD complex is essential to convert dimers of the bacterial chromosome into monomers to permit their segregation at cell division. It also contributes to the segregational stability of plasmids.</text>
</comment>
<dbReference type="InterPro" id="IPR023009">
    <property type="entry name" value="Tyrosine_recombinase_XerC/XerD"/>
</dbReference>
<dbReference type="PANTHER" id="PTHR30349">
    <property type="entry name" value="PHAGE INTEGRASE-RELATED"/>
    <property type="match status" value="1"/>
</dbReference>
<evidence type="ECO:0000256" key="5">
    <source>
        <dbReference type="ARBA" id="ARBA00022908"/>
    </source>
</evidence>
<proteinExistence type="inferred from homology"/>
<dbReference type="PANTHER" id="PTHR30349:SF81">
    <property type="entry name" value="TYROSINE RECOMBINASE XERC"/>
    <property type="match status" value="1"/>
</dbReference>
<keyword evidence="8 9" id="KW-0131">Cell cycle</keyword>
<keyword evidence="7 9" id="KW-0233">DNA recombination</keyword>
<feature type="active site" evidence="9">
    <location>
        <position position="264"/>
    </location>
</feature>
<dbReference type="NCBIfam" id="NF001399">
    <property type="entry name" value="PRK00283.1"/>
    <property type="match status" value="1"/>
</dbReference>
<dbReference type="Proteomes" id="UP000253975">
    <property type="component" value="Unassembled WGS sequence"/>
</dbReference>
<keyword evidence="3 9" id="KW-0132">Cell division</keyword>
<comment type="subunit">
    <text evidence="9">Forms a cyclic heterotetrameric complex composed of two molecules of XerC and two molecules of XerD.</text>
</comment>
<dbReference type="AlphaFoldDB" id="A0A369LMG7"/>
<feature type="domain" description="Tyr recombinase" evidence="10">
    <location>
        <begin position="125"/>
        <end position="309"/>
    </location>
</feature>
<dbReference type="InterPro" id="IPR050090">
    <property type="entry name" value="Tyrosine_recombinase_XerCD"/>
</dbReference>
<dbReference type="Gene3D" id="1.10.443.10">
    <property type="entry name" value="Intergrase catalytic core"/>
    <property type="match status" value="1"/>
</dbReference>
<evidence type="ECO:0000256" key="9">
    <source>
        <dbReference type="HAMAP-Rule" id="MF_01808"/>
    </source>
</evidence>
<evidence type="ECO:0000256" key="1">
    <source>
        <dbReference type="ARBA" id="ARBA00004496"/>
    </source>
</evidence>
<dbReference type="RefSeq" id="WP_114614947.1">
    <property type="nucleotide sequence ID" value="NZ_PPTO01000002.1"/>
</dbReference>
<dbReference type="Pfam" id="PF02899">
    <property type="entry name" value="Phage_int_SAM_1"/>
    <property type="match status" value="1"/>
</dbReference>
<dbReference type="GO" id="GO:0051301">
    <property type="term" value="P:cell division"/>
    <property type="evidence" value="ECO:0007669"/>
    <property type="project" value="UniProtKB-KW"/>
</dbReference>
<evidence type="ECO:0000256" key="8">
    <source>
        <dbReference type="ARBA" id="ARBA00023306"/>
    </source>
</evidence>
<feature type="active site" description="O-(3'-phospho-DNA)-tyrosine intermediate" evidence="9">
    <location>
        <position position="296"/>
    </location>
</feature>
<comment type="subcellular location">
    <subcellularLocation>
        <location evidence="1 9">Cytoplasm</location>
    </subcellularLocation>
</comment>
<protein>
    <recommendedName>
        <fullName evidence="9">Tyrosine recombinase XerC</fullName>
    </recommendedName>
</protein>
<evidence type="ECO:0000256" key="7">
    <source>
        <dbReference type="ARBA" id="ARBA00023172"/>
    </source>
</evidence>
<evidence type="ECO:0000256" key="4">
    <source>
        <dbReference type="ARBA" id="ARBA00022829"/>
    </source>
</evidence>
<keyword evidence="5 9" id="KW-0229">DNA integration</keyword>
<dbReference type="Pfam" id="PF00589">
    <property type="entry name" value="Phage_integrase"/>
    <property type="match status" value="1"/>
</dbReference>
<dbReference type="GO" id="GO:0007059">
    <property type="term" value="P:chromosome segregation"/>
    <property type="evidence" value="ECO:0007669"/>
    <property type="project" value="UniProtKB-UniRule"/>
</dbReference>
<dbReference type="GO" id="GO:0006313">
    <property type="term" value="P:DNA transposition"/>
    <property type="evidence" value="ECO:0007669"/>
    <property type="project" value="UniProtKB-UniRule"/>
</dbReference>
<dbReference type="EMBL" id="PPTO01000002">
    <property type="protein sequence ID" value="RDB60763.1"/>
    <property type="molecule type" value="Genomic_DNA"/>
</dbReference>
<dbReference type="GO" id="GO:0005737">
    <property type="term" value="C:cytoplasm"/>
    <property type="evidence" value="ECO:0007669"/>
    <property type="project" value="UniProtKB-SubCell"/>
</dbReference>
<evidence type="ECO:0000313" key="13">
    <source>
        <dbReference type="Proteomes" id="UP000253975"/>
    </source>
</evidence>
<comment type="caution">
    <text evidence="12">The sequence shown here is derived from an EMBL/GenBank/DDBJ whole genome shotgun (WGS) entry which is preliminary data.</text>
</comment>
<sequence>MPKESFIYSLDDTDAAARPFLQYARDYVAHLGVERGSSRLTLAAYESDLRDYFAFLLDRGVLAPCDVSRADIVAYESDLVERGYAASTISRRVSAVKGFHRFLVSDELVQTNPAESISLPKRPDRLPDALSVAQINALLDQPFGEGPRAQRDKAMLEILYGCGLRASELVSLDMGCIDFDGGVVRVLGKGSRERFVPISGTAEMALKAYAYGGSRAELSLKGKGSPAVFLNARGARMTRQAVHRIVAHAGEAVGIADLHPHMLRHSFATHMLEGGADLRAIQEMLGHSDISTTQIYTHVSRAHIREEYLSAHPRA</sequence>
<feature type="domain" description="Core-binding (CB)" evidence="11">
    <location>
        <begin position="18"/>
        <end position="104"/>
    </location>
</feature>
<dbReference type="Gene3D" id="1.10.150.130">
    <property type="match status" value="1"/>
</dbReference>
<evidence type="ECO:0000256" key="2">
    <source>
        <dbReference type="ARBA" id="ARBA00022490"/>
    </source>
</evidence>
<feature type="active site" evidence="9">
    <location>
        <position position="261"/>
    </location>
</feature>
<feature type="active site" evidence="9">
    <location>
        <position position="287"/>
    </location>
</feature>
<reference evidence="12 13" key="1">
    <citation type="journal article" date="2018" name="Elife">
        <title>Discovery and characterization of a prevalent human gut bacterial enzyme sufficient for the inactivation of a family of plant toxins.</title>
        <authorList>
            <person name="Koppel N."/>
            <person name="Bisanz J.E."/>
            <person name="Pandelia M.E."/>
            <person name="Turnbaugh P.J."/>
            <person name="Balskus E.P."/>
        </authorList>
    </citation>
    <scope>NUCLEOTIDE SEQUENCE [LARGE SCALE GENOMIC DNA]</scope>
    <source>
        <strain evidence="12 13">OB21 GAM31</strain>
    </source>
</reference>
<name>A0A369LMG7_9ACTN</name>
<dbReference type="CDD" id="cd00798">
    <property type="entry name" value="INT_XerDC_C"/>
    <property type="match status" value="1"/>
</dbReference>
<dbReference type="GO" id="GO:0003677">
    <property type="term" value="F:DNA binding"/>
    <property type="evidence" value="ECO:0007669"/>
    <property type="project" value="UniProtKB-UniRule"/>
</dbReference>
<dbReference type="InterPro" id="IPR013762">
    <property type="entry name" value="Integrase-like_cat_sf"/>
</dbReference>
<gene>
    <name evidence="9" type="primary">xerC</name>
    <name evidence="12" type="ORF">C1881_02385</name>
</gene>
<dbReference type="InterPro" id="IPR010998">
    <property type="entry name" value="Integrase_recombinase_N"/>
</dbReference>
<dbReference type="GO" id="GO:0009037">
    <property type="term" value="F:tyrosine-based site-specific recombinase activity"/>
    <property type="evidence" value="ECO:0007669"/>
    <property type="project" value="UniProtKB-UniRule"/>
</dbReference>
<dbReference type="HAMAP" id="MF_01808">
    <property type="entry name" value="Recomb_XerC_XerD"/>
    <property type="match status" value="1"/>
</dbReference>
<evidence type="ECO:0000313" key="12">
    <source>
        <dbReference type="EMBL" id="RDB60763.1"/>
    </source>
</evidence>
<evidence type="ECO:0000256" key="3">
    <source>
        <dbReference type="ARBA" id="ARBA00022618"/>
    </source>
</evidence>
<dbReference type="PROSITE" id="PS51900">
    <property type="entry name" value="CB"/>
    <property type="match status" value="1"/>
</dbReference>
<dbReference type="InterPro" id="IPR044068">
    <property type="entry name" value="CB"/>
</dbReference>
<dbReference type="InterPro" id="IPR002104">
    <property type="entry name" value="Integrase_catalytic"/>
</dbReference>
<organism evidence="12 13">
    <name type="scientific">Slackia isoflavoniconvertens</name>
    <dbReference type="NCBI Taxonomy" id="572010"/>
    <lineage>
        <taxon>Bacteria</taxon>
        <taxon>Bacillati</taxon>
        <taxon>Actinomycetota</taxon>
        <taxon>Coriobacteriia</taxon>
        <taxon>Eggerthellales</taxon>
        <taxon>Eggerthellaceae</taxon>
        <taxon>Slackia</taxon>
    </lineage>
</organism>
<evidence type="ECO:0000256" key="6">
    <source>
        <dbReference type="ARBA" id="ARBA00023125"/>
    </source>
</evidence>
<keyword evidence="4 9" id="KW-0159">Chromosome partition</keyword>
<comment type="similarity">
    <text evidence="9">Belongs to the 'phage' integrase family. XerC subfamily.</text>
</comment>
<dbReference type="PROSITE" id="PS51898">
    <property type="entry name" value="TYR_RECOMBINASE"/>
    <property type="match status" value="1"/>
</dbReference>
<accession>A0A369LMG7</accession>
<keyword evidence="2 9" id="KW-0963">Cytoplasm</keyword>
<feature type="active site" evidence="9">
    <location>
        <position position="165"/>
    </location>
</feature>
<dbReference type="SUPFAM" id="SSF56349">
    <property type="entry name" value="DNA breaking-rejoining enzymes"/>
    <property type="match status" value="1"/>
</dbReference>
<keyword evidence="6 9" id="KW-0238">DNA-binding</keyword>
<dbReference type="InterPro" id="IPR004107">
    <property type="entry name" value="Integrase_SAM-like_N"/>
</dbReference>
<evidence type="ECO:0000259" key="10">
    <source>
        <dbReference type="PROSITE" id="PS51898"/>
    </source>
</evidence>
<dbReference type="InterPro" id="IPR011010">
    <property type="entry name" value="DNA_brk_join_enz"/>
</dbReference>
<evidence type="ECO:0000259" key="11">
    <source>
        <dbReference type="PROSITE" id="PS51900"/>
    </source>
</evidence>